<evidence type="ECO:0000313" key="2">
    <source>
        <dbReference type="EMBL" id="JAT16535.1"/>
    </source>
</evidence>
<sequence length="302" mass="35062">MTKKLNWSFTAQSYYSPIKGVIVFEHLRPDYKVADKTKQLNLAHSKLVFTALAKFHAAGITVYHQDPKLIESVSGECFYVHGSPLQKWIEFGCRAVGENLSKLEGCKEYADFFLSQAANVWNLVVEGVKPKPGRLNVLLHGDVWVNNLLFKYKNNRLEPIDVKLFDFRTLRYSTPVLDLYYFLYTSANDEVREFHQLELFDLYLKTLNGELEKMGCKVRWTMEELKEDIKTAAPWFITTIVFAVTRITVHGTVDGEIYEGITSENIVDDECDSMFQSMYNCKRVNEIIPILMRQYFKMLRSL</sequence>
<dbReference type="Pfam" id="PF02958">
    <property type="entry name" value="EcKL"/>
    <property type="match status" value="1"/>
</dbReference>
<accession>A0A1B6KYQ0</accession>
<dbReference type="AlphaFoldDB" id="A0A1B6KYQ0"/>
<reference evidence="2" key="1">
    <citation type="submission" date="2015-11" db="EMBL/GenBank/DDBJ databases">
        <title>De novo transcriptome assembly of four potential Pierce s Disease insect vectors from Arizona vineyards.</title>
        <authorList>
            <person name="Tassone E.E."/>
        </authorList>
    </citation>
    <scope>NUCLEOTIDE SEQUENCE</scope>
</reference>
<dbReference type="InterPro" id="IPR011009">
    <property type="entry name" value="Kinase-like_dom_sf"/>
</dbReference>
<gene>
    <name evidence="2" type="ORF">g.1111</name>
</gene>
<name>A0A1B6KYQ0_9HEMI</name>
<dbReference type="PANTHER" id="PTHR11012:SF56">
    <property type="entry name" value="CHK KINASE-LIKE DOMAIN-CONTAINING PROTEIN-RELATED"/>
    <property type="match status" value="1"/>
</dbReference>
<dbReference type="EMBL" id="GEBQ01023442">
    <property type="protein sequence ID" value="JAT16535.1"/>
    <property type="molecule type" value="Transcribed_RNA"/>
</dbReference>
<dbReference type="SUPFAM" id="SSF56112">
    <property type="entry name" value="Protein kinase-like (PK-like)"/>
    <property type="match status" value="1"/>
</dbReference>
<dbReference type="SMART" id="SM00587">
    <property type="entry name" value="CHK"/>
    <property type="match status" value="1"/>
</dbReference>
<dbReference type="InterPro" id="IPR004119">
    <property type="entry name" value="EcKL"/>
</dbReference>
<organism evidence="2">
    <name type="scientific">Graphocephala atropunctata</name>
    <dbReference type="NCBI Taxonomy" id="36148"/>
    <lineage>
        <taxon>Eukaryota</taxon>
        <taxon>Metazoa</taxon>
        <taxon>Ecdysozoa</taxon>
        <taxon>Arthropoda</taxon>
        <taxon>Hexapoda</taxon>
        <taxon>Insecta</taxon>
        <taxon>Pterygota</taxon>
        <taxon>Neoptera</taxon>
        <taxon>Paraneoptera</taxon>
        <taxon>Hemiptera</taxon>
        <taxon>Auchenorrhyncha</taxon>
        <taxon>Membracoidea</taxon>
        <taxon>Cicadellidae</taxon>
        <taxon>Cicadellinae</taxon>
        <taxon>Cicadellini</taxon>
        <taxon>Graphocephala</taxon>
    </lineage>
</organism>
<proteinExistence type="predicted"/>
<protein>
    <recommendedName>
        <fullName evidence="1">CHK kinase-like domain-containing protein</fullName>
    </recommendedName>
</protein>
<evidence type="ECO:0000259" key="1">
    <source>
        <dbReference type="SMART" id="SM00587"/>
    </source>
</evidence>
<dbReference type="PANTHER" id="PTHR11012">
    <property type="entry name" value="PROTEIN KINASE-LIKE DOMAIN-CONTAINING"/>
    <property type="match status" value="1"/>
</dbReference>
<feature type="domain" description="CHK kinase-like" evidence="1">
    <location>
        <begin position="22"/>
        <end position="213"/>
    </location>
</feature>
<dbReference type="InterPro" id="IPR015897">
    <property type="entry name" value="CHK_kinase-like"/>
</dbReference>
<dbReference type="Gene3D" id="3.90.1200.10">
    <property type="match status" value="1"/>
</dbReference>